<organism evidence="2 3">
    <name type="scientific">Hohenbuehelia grisea</name>
    <dbReference type="NCBI Taxonomy" id="104357"/>
    <lineage>
        <taxon>Eukaryota</taxon>
        <taxon>Fungi</taxon>
        <taxon>Dikarya</taxon>
        <taxon>Basidiomycota</taxon>
        <taxon>Agaricomycotina</taxon>
        <taxon>Agaricomycetes</taxon>
        <taxon>Agaricomycetidae</taxon>
        <taxon>Agaricales</taxon>
        <taxon>Pleurotineae</taxon>
        <taxon>Pleurotaceae</taxon>
        <taxon>Hohenbuehelia</taxon>
    </lineage>
</organism>
<dbReference type="PANTHER" id="PTHR35043">
    <property type="entry name" value="TRANSCRIPTION FACTOR DOMAIN-CONTAINING PROTEIN"/>
    <property type="match status" value="1"/>
</dbReference>
<evidence type="ECO:0000256" key="1">
    <source>
        <dbReference type="SAM" id="Phobius"/>
    </source>
</evidence>
<proteinExistence type="predicted"/>
<evidence type="ECO:0000313" key="3">
    <source>
        <dbReference type="Proteomes" id="UP001556367"/>
    </source>
</evidence>
<reference evidence="3" key="1">
    <citation type="submission" date="2024-06" db="EMBL/GenBank/DDBJ databases">
        <title>Multi-omics analyses provide insights into the biosynthesis of the anticancer antibiotic pleurotin in Hohenbuehelia grisea.</title>
        <authorList>
            <person name="Weaver J.A."/>
            <person name="Alberti F."/>
        </authorList>
    </citation>
    <scope>NUCLEOTIDE SEQUENCE [LARGE SCALE GENOMIC DNA]</scope>
    <source>
        <strain evidence="3">T-177</strain>
    </source>
</reference>
<dbReference type="EMBL" id="JASNQZ010000003">
    <property type="protein sequence ID" value="KAL0958874.1"/>
    <property type="molecule type" value="Genomic_DNA"/>
</dbReference>
<keyword evidence="3" id="KW-1185">Reference proteome</keyword>
<feature type="transmembrane region" description="Helical" evidence="1">
    <location>
        <begin position="68"/>
        <end position="87"/>
    </location>
</feature>
<comment type="caution">
    <text evidence="2">The sequence shown here is derived from an EMBL/GenBank/DDBJ whole genome shotgun (WGS) entry which is preliminary data.</text>
</comment>
<sequence length="396" mass="44868">MITLNHPLNNEQLLICCRGPDLEGGERAQPDDPSLLDPSLTLSHIASQMNVPLTEHLCSCDSGNKRTVYSLVWSCLVTIFAGTYLVVHPDVPKPADRNSWWRRNLNRLALMLFAAAAPEAMVGMAADDWRNARNIVSRYKARGWTMVHGMFVQMDGFVVYQQPDDQAFQVLHHDDAGDYDIHHIPAEAIWDKSKGDALAKVVVCLQLLWFILQFLARIQQHLAVTELELVTLGYAILALLLCFFWWYKPLDVQQPIALYGLPSHHVSSDAILPPSKASFFLGAITSSIFAAPHVAAWNFISQLPKKDSFGAPLQSPLWWLLGSYAPWHIHSYSLVRSTTVSSLQVVPHYIPLLGSPWQSRCLFYSDIFRQLRWIMYTGYTTYHIYDYKVAGLSTKR</sequence>
<feature type="transmembrane region" description="Helical" evidence="1">
    <location>
        <begin position="227"/>
        <end position="247"/>
    </location>
</feature>
<dbReference type="Proteomes" id="UP001556367">
    <property type="component" value="Unassembled WGS sequence"/>
</dbReference>
<dbReference type="PANTHER" id="PTHR35043:SF8">
    <property type="entry name" value="DUF4220 DOMAIN-CONTAINING PROTEIN"/>
    <property type="match status" value="1"/>
</dbReference>
<keyword evidence="1" id="KW-0812">Transmembrane</keyword>
<name>A0ABR3JSR7_9AGAR</name>
<keyword evidence="1" id="KW-0472">Membrane</keyword>
<evidence type="ECO:0000313" key="2">
    <source>
        <dbReference type="EMBL" id="KAL0958874.1"/>
    </source>
</evidence>
<protein>
    <submittedName>
        <fullName evidence="2">Uncharacterized protein</fullName>
    </submittedName>
</protein>
<keyword evidence="1" id="KW-1133">Transmembrane helix</keyword>
<gene>
    <name evidence="2" type="ORF">HGRIS_014190</name>
</gene>
<feature type="transmembrane region" description="Helical" evidence="1">
    <location>
        <begin position="197"/>
        <end position="215"/>
    </location>
</feature>
<accession>A0ABR3JSR7</accession>
<feature type="transmembrane region" description="Helical" evidence="1">
    <location>
        <begin position="277"/>
        <end position="300"/>
    </location>
</feature>